<name>A0A4C1U9R8_EUMVA</name>
<dbReference type="EMBL" id="BGZK01000142">
    <property type="protein sequence ID" value="GBP22636.1"/>
    <property type="molecule type" value="Genomic_DNA"/>
</dbReference>
<gene>
    <name evidence="2" type="ORF">EVAR_13916_1</name>
</gene>
<keyword evidence="3" id="KW-1185">Reference proteome</keyword>
<evidence type="ECO:0000313" key="2">
    <source>
        <dbReference type="EMBL" id="GBP22636.1"/>
    </source>
</evidence>
<sequence>MQTPSEWRPHASGRPVEVLTAPHILEQKLLGDVSEILFNLKIIVFIIICNVSTAKQRKGKHLSVHNGMNQIGNTQWNNRKYKDYEHHQEQRELVRDYRRRRLSKRNSQTAAKGNDYSKSWSGGYGVYNNAPPYLVYNKKTGSYYPYYYYPKANGIAVVLSAHIGVQNNYNYDDNRYLKTDSDRNAEPNVKSDSSKYLNKKKLSDFMVDGFTPRLLISDGCSKSANPNNIKSGGSSMEKGVASDPEATAFDSGRHQIDR</sequence>
<dbReference type="Proteomes" id="UP000299102">
    <property type="component" value="Unassembled WGS sequence"/>
</dbReference>
<dbReference type="AlphaFoldDB" id="A0A4C1U9R8"/>
<evidence type="ECO:0000256" key="1">
    <source>
        <dbReference type="SAM" id="MobiDB-lite"/>
    </source>
</evidence>
<proteinExistence type="predicted"/>
<accession>A0A4C1U9R8</accession>
<feature type="region of interest" description="Disordered" evidence="1">
    <location>
        <begin position="226"/>
        <end position="258"/>
    </location>
</feature>
<reference evidence="2 3" key="1">
    <citation type="journal article" date="2019" name="Commun. Biol.">
        <title>The bagworm genome reveals a unique fibroin gene that provides high tensile strength.</title>
        <authorList>
            <person name="Kono N."/>
            <person name="Nakamura H."/>
            <person name="Ohtoshi R."/>
            <person name="Tomita M."/>
            <person name="Numata K."/>
            <person name="Arakawa K."/>
        </authorList>
    </citation>
    <scope>NUCLEOTIDE SEQUENCE [LARGE SCALE GENOMIC DNA]</scope>
</reference>
<comment type="caution">
    <text evidence="2">The sequence shown here is derived from an EMBL/GenBank/DDBJ whole genome shotgun (WGS) entry which is preliminary data.</text>
</comment>
<evidence type="ECO:0000313" key="3">
    <source>
        <dbReference type="Proteomes" id="UP000299102"/>
    </source>
</evidence>
<protein>
    <submittedName>
        <fullName evidence="2">Uncharacterized protein</fullName>
    </submittedName>
</protein>
<dbReference type="OrthoDB" id="7474782at2759"/>
<organism evidence="2 3">
    <name type="scientific">Eumeta variegata</name>
    <name type="common">Bagworm moth</name>
    <name type="synonym">Eumeta japonica</name>
    <dbReference type="NCBI Taxonomy" id="151549"/>
    <lineage>
        <taxon>Eukaryota</taxon>
        <taxon>Metazoa</taxon>
        <taxon>Ecdysozoa</taxon>
        <taxon>Arthropoda</taxon>
        <taxon>Hexapoda</taxon>
        <taxon>Insecta</taxon>
        <taxon>Pterygota</taxon>
        <taxon>Neoptera</taxon>
        <taxon>Endopterygota</taxon>
        <taxon>Lepidoptera</taxon>
        <taxon>Glossata</taxon>
        <taxon>Ditrysia</taxon>
        <taxon>Tineoidea</taxon>
        <taxon>Psychidae</taxon>
        <taxon>Oiketicinae</taxon>
        <taxon>Eumeta</taxon>
    </lineage>
</organism>